<organism evidence="1 2">
    <name type="scientific">Isachenkonia alkalipeptolytica</name>
    <dbReference type="NCBI Taxonomy" id="2565777"/>
    <lineage>
        <taxon>Bacteria</taxon>
        <taxon>Bacillati</taxon>
        <taxon>Bacillota</taxon>
        <taxon>Clostridia</taxon>
        <taxon>Eubacteriales</taxon>
        <taxon>Clostridiaceae</taxon>
        <taxon>Isachenkonia</taxon>
    </lineage>
</organism>
<sequence length="430" mass="48131">MYYIRNNKGTALVWTIILLAVLMILGASLLATSDAETRHASRSERQQQTVYLAKSGVEQGYEKLTANADKIDSGNSVEDLYQNVLAEISGKDYSALGNGYYNFSYEFDSADDSFIQVKSNAYDGRNNSITSDLTLYIAPIVEYVESAWTEAPNSWKRAMNLWGGVNPDDPDNDPADEINQTGEAIQIIGYPTKSPQNDDDDSIFRATVINFDGRGKDNITFMQQNNTNNIIFDSEVLIFSGGIRLRHNRDGDRHREVVFESSNEVLEGYLEPWSYLQNNDGKTAANERVGFESKDRYLDFLGEDEDDVNMDAYDSYGFGSLEGTEQQKFGLVALGGDVTRDDTSDPLIEVSGVAYEDLETYGLYFYKRGIDINDPSLRVLNTVPSEDTDGDGGNHYLIRVRDDDPIREALAEKVGVSTYSINNIIKAYYE</sequence>
<evidence type="ECO:0000313" key="2">
    <source>
        <dbReference type="Proteomes" id="UP000449710"/>
    </source>
</evidence>
<comment type="caution">
    <text evidence="1">The sequence shown here is derived from an EMBL/GenBank/DDBJ whole genome shotgun (WGS) entry which is preliminary data.</text>
</comment>
<evidence type="ECO:0000313" key="1">
    <source>
        <dbReference type="EMBL" id="NBG87530.1"/>
    </source>
</evidence>
<accession>A0AA43XKI2</accession>
<dbReference type="EMBL" id="SUMG01000002">
    <property type="protein sequence ID" value="NBG87530.1"/>
    <property type="molecule type" value="Genomic_DNA"/>
</dbReference>
<evidence type="ECO:0008006" key="3">
    <source>
        <dbReference type="Google" id="ProtNLM"/>
    </source>
</evidence>
<protein>
    <recommendedName>
        <fullName evidence="3">Type 4 fimbrial biogenesis protein PilX N-terminal domain-containing protein</fullName>
    </recommendedName>
</protein>
<dbReference type="RefSeq" id="WP_160719014.1">
    <property type="nucleotide sequence ID" value="NZ_SUMG01000002.1"/>
</dbReference>
<proteinExistence type="predicted"/>
<gene>
    <name evidence="1" type="ORF">ISALK_03365</name>
</gene>
<dbReference type="AlphaFoldDB" id="A0AA43XKI2"/>
<name>A0AA43XKI2_9CLOT</name>
<reference evidence="1 2" key="1">
    <citation type="submission" date="2019-04" db="EMBL/GenBank/DDBJ databases">
        <title>Isachenkonia alkalipeptolytica gen. nov. sp. nov. a new anaerobic, alkiliphilic organothrophic bacterium capable to reduce synthesized ferrihydrite isolated from a soda lake.</title>
        <authorList>
            <person name="Toshchakov S.V."/>
            <person name="Zavarzina D.G."/>
            <person name="Zhilina T.N."/>
            <person name="Kostrikina N.A."/>
            <person name="Kublanov I.V."/>
        </authorList>
    </citation>
    <scope>NUCLEOTIDE SEQUENCE [LARGE SCALE GENOMIC DNA]</scope>
    <source>
        <strain evidence="1 2">Z-1701</strain>
    </source>
</reference>
<dbReference type="Proteomes" id="UP000449710">
    <property type="component" value="Unassembled WGS sequence"/>
</dbReference>
<keyword evidence="2" id="KW-1185">Reference proteome</keyword>